<feature type="compositionally biased region" description="Polar residues" evidence="1">
    <location>
        <begin position="1"/>
        <end position="16"/>
    </location>
</feature>
<dbReference type="Proteomes" id="UP000790347">
    <property type="component" value="Unassembled WGS sequence"/>
</dbReference>
<dbReference type="EMBL" id="ASGP02000002">
    <property type="protein sequence ID" value="KAH9521950.1"/>
    <property type="molecule type" value="Genomic_DNA"/>
</dbReference>
<evidence type="ECO:0000313" key="3">
    <source>
        <dbReference type="Proteomes" id="UP000790347"/>
    </source>
</evidence>
<gene>
    <name evidence="2" type="ORF">DERF_005560</name>
</gene>
<feature type="region of interest" description="Disordered" evidence="1">
    <location>
        <begin position="1"/>
        <end position="30"/>
    </location>
</feature>
<organism evidence="2 3">
    <name type="scientific">Dermatophagoides farinae</name>
    <name type="common">American house dust mite</name>
    <dbReference type="NCBI Taxonomy" id="6954"/>
    <lineage>
        <taxon>Eukaryota</taxon>
        <taxon>Metazoa</taxon>
        <taxon>Ecdysozoa</taxon>
        <taxon>Arthropoda</taxon>
        <taxon>Chelicerata</taxon>
        <taxon>Arachnida</taxon>
        <taxon>Acari</taxon>
        <taxon>Acariformes</taxon>
        <taxon>Sarcoptiformes</taxon>
        <taxon>Astigmata</taxon>
        <taxon>Psoroptidia</taxon>
        <taxon>Analgoidea</taxon>
        <taxon>Pyroglyphidae</taxon>
        <taxon>Dermatophagoidinae</taxon>
        <taxon>Dermatophagoides</taxon>
    </lineage>
</organism>
<sequence>MEKVTPNNRYSLSGTTMVHKMEDNSNDTNQKKHLSKQIQLTRNNCHIEEKITYAEIMIIIRIGSLAITRQNIANEGPKAIKQ</sequence>
<accession>A0A922LBD9</accession>
<reference evidence="2" key="1">
    <citation type="submission" date="2013-05" db="EMBL/GenBank/DDBJ databases">
        <authorList>
            <person name="Yim A.K.Y."/>
            <person name="Chan T.F."/>
            <person name="Ji K.M."/>
            <person name="Liu X.Y."/>
            <person name="Zhou J.W."/>
            <person name="Li R.Q."/>
            <person name="Yang K.Y."/>
            <person name="Li J."/>
            <person name="Li M."/>
            <person name="Law P.T.W."/>
            <person name="Wu Y.L."/>
            <person name="Cai Z.L."/>
            <person name="Qin H."/>
            <person name="Bao Y."/>
            <person name="Leung R.K.K."/>
            <person name="Ng P.K.S."/>
            <person name="Zou J."/>
            <person name="Zhong X.J."/>
            <person name="Ran P.X."/>
            <person name="Zhong N.S."/>
            <person name="Liu Z.G."/>
            <person name="Tsui S.K.W."/>
        </authorList>
    </citation>
    <scope>NUCLEOTIDE SEQUENCE</scope>
    <source>
        <strain evidence="2">Derf</strain>
        <tissue evidence="2">Whole organism</tissue>
    </source>
</reference>
<evidence type="ECO:0000256" key="1">
    <source>
        <dbReference type="SAM" id="MobiDB-lite"/>
    </source>
</evidence>
<keyword evidence="3" id="KW-1185">Reference proteome</keyword>
<comment type="caution">
    <text evidence="2">The sequence shown here is derived from an EMBL/GenBank/DDBJ whole genome shotgun (WGS) entry which is preliminary data.</text>
</comment>
<evidence type="ECO:0000313" key="2">
    <source>
        <dbReference type="EMBL" id="KAH9521950.1"/>
    </source>
</evidence>
<dbReference type="AlphaFoldDB" id="A0A922LBD9"/>
<name>A0A922LBD9_DERFA</name>
<reference evidence="2" key="2">
    <citation type="journal article" date="2022" name="Res Sq">
        <title>Comparative Genomics Reveals Insights into the Divergent Evolution of Astigmatic Mites and Household Pest Adaptations.</title>
        <authorList>
            <person name="Xiong Q."/>
            <person name="Wan A.T.-Y."/>
            <person name="Liu X.-Y."/>
            <person name="Fung C.S.-H."/>
            <person name="Xiao X."/>
            <person name="Malainual N."/>
            <person name="Hou J."/>
            <person name="Wang L."/>
            <person name="Wang M."/>
            <person name="Yang K."/>
            <person name="Cui Y."/>
            <person name="Leung E."/>
            <person name="Nong W."/>
            <person name="Shin S.-K."/>
            <person name="Au S."/>
            <person name="Jeong K.Y."/>
            <person name="Chew F.T."/>
            <person name="Hui J."/>
            <person name="Leung T.F."/>
            <person name="Tungtrongchitr A."/>
            <person name="Zhong N."/>
            <person name="Liu Z."/>
            <person name="Tsui S."/>
        </authorList>
    </citation>
    <scope>NUCLEOTIDE SEQUENCE</scope>
    <source>
        <strain evidence="2">Derf</strain>
        <tissue evidence="2">Whole organism</tissue>
    </source>
</reference>
<proteinExistence type="predicted"/>
<protein>
    <submittedName>
        <fullName evidence="2">Uncharacterized protein</fullName>
    </submittedName>
</protein>